<evidence type="ECO:0000313" key="3">
    <source>
        <dbReference type="Proteomes" id="UP000040578"/>
    </source>
</evidence>
<dbReference type="SUPFAM" id="SSF52540">
    <property type="entry name" value="P-loop containing nucleoside triphosphate hydrolases"/>
    <property type="match status" value="1"/>
</dbReference>
<name>A0ABP1YJB7_9GAMM</name>
<evidence type="ECO:0000259" key="1">
    <source>
        <dbReference type="Pfam" id="PF13166"/>
    </source>
</evidence>
<protein>
    <submittedName>
        <fullName evidence="2">Uncharacterized protein conserved in bacteria</fullName>
    </submittedName>
</protein>
<dbReference type="InterPro" id="IPR026866">
    <property type="entry name" value="CR006_AAA"/>
</dbReference>
<dbReference type="Gene3D" id="3.40.50.300">
    <property type="entry name" value="P-loop containing nucleotide triphosphate hydrolases"/>
    <property type="match status" value="1"/>
</dbReference>
<evidence type="ECO:0000313" key="2">
    <source>
        <dbReference type="EMBL" id="CNF19379.1"/>
    </source>
</evidence>
<proteinExistence type="predicted"/>
<gene>
    <name evidence="2" type="ORF">ERS137967_03540</name>
</gene>
<accession>A0ABP1YJB7</accession>
<feature type="domain" description="Protein CR006 P-loop" evidence="1">
    <location>
        <begin position="2"/>
        <end position="102"/>
    </location>
</feature>
<dbReference type="Proteomes" id="UP000040578">
    <property type="component" value="Unassembled WGS sequence"/>
</dbReference>
<keyword evidence="3" id="KW-1185">Reference proteome</keyword>
<reference evidence="2 3" key="1">
    <citation type="submission" date="2015-03" db="EMBL/GenBank/DDBJ databases">
        <authorList>
            <consortium name="Pathogen Informatics"/>
            <person name="Murphy D."/>
        </authorList>
    </citation>
    <scope>NUCLEOTIDE SEQUENCE [LARGE SCALE GENOMIC DNA]</scope>
    <source>
        <strain evidence="3">type strain: CIP110231</strain>
    </source>
</reference>
<comment type="caution">
    <text evidence="2">The sequence shown here is derived from an EMBL/GenBank/DDBJ whole genome shotgun (WGS) entry which is preliminary data.</text>
</comment>
<sequence length="119" mass="13659">MGDKSALALAFFLSKFKSKINKSDIIIFDDPMSSLDSHRRNTTILELSDLMNRGAQVFVFSHDAYFLSDMRKYASNSANSKYFELAVSINDLDPYNVNSSKIFKSKIIHKNNFDNYVRN</sequence>
<dbReference type="InterPro" id="IPR027417">
    <property type="entry name" value="P-loop_NTPase"/>
</dbReference>
<dbReference type="Pfam" id="PF13166">
    <property type="entry name" value="AAA_13"/>
    <property type="match status" value="1"/>
</dbReference>
<organism evidence="2 3">
    <name type="scientific">Yersinia nurmii</name>
    <dbReference type="NCBI Taxonomy" id="685706"/>
    <lineage>
        <taxon>Bacteria</taxon>
        <taxon>Pseudomonadati</taxon>
        <taxon>Pseudomonadota</taxon>
        <taxon>Gammaproteobacteria</taxon>
        <taxon>Enterobacterales</taxon>
        <taxon>Yersiniaceae</taxon>
        <taxon>Yersinia</taxon>
    </lineage>
</organism>
<dbReference type="EMBL" id="CPYD01000016">
    <property type="protein sequence ID" value="CNF19379.1"/>
    <property type="molecule type" value="Genomic_DNA"/>
</dbReference>